<dbReference type="Proteomes" id="UP000017247">
    <property type="component" value="Unassembled WGS sequence"/>
</dbReference>
<proteinExistence type="predicted"/>
<name>U6F833_LACHE</name>
<protein>
    <submittedName>
        <fullName evidence="1">Uncharacterized protein</fullName>
    </submittedName>
</protein>
<reference evidence="1" key="1">
    <citation type="submission" date="2013-09" db="EMBL/GenBank/DDBJ databases">
        <title>Draft Genome Sequence of five Lactobacillus helveticus strains CIRM-BIA 101T, 103, 104, 951 and 953 isolated from milk product.</title>
        <authorList>
            <person name="Valence F."/>
            <person name="Chuat V."/>
            <person name="Ma L."/>
            <person name="Creno S."/>
            <person name="Falentin H."/>
            <person name="Lortal S."/>
            <person name="Bizet C."/>
            <person name="Clermont D."/>
            <person name="Loux V."/>
            <person name="Bouchier C."/>
            <person name="Cousin S."/>
        </authorList>
    </citation>
    <scope>NUCLEOTIDE SEQUENCE [LARGE SCALE GENOMIC DNA]</scope>
    <source>
        <strain evidence="1">CIRM-BIA 104</strain>
    </source>
</reference>
<evidence type="ECO:0000313" key="1">
    <source>
        <dbReference type="EMBL" id="CDI60373.1"/>
    </source>
</evidence>
<organism evidence="1">
    <name type="scientific">Lactobacillus helveticus CIRM-BIA 104</name>
    <dbReference type="NCBI Taxonomy" id="1226333"/>
    <lineage>
        <taxon>Bacteria</taxon>
        <taxon>Bacillati</taxon>
        <taxon>Bacillota</taxon>
        <taxon>Bacilli</taxon>
        <taxon>Lactobacillales</taxon>
        <taxon>Lactobacillaceae</taxon>
        <taxon>Lactobacillus</taxon>
    </lineage>
</organism>
<sequence length="10" mass="1284">MDKLWIDYSI</sequence>
<comment type="caution">
    <text evidence="1">The sequence shown here is derived from an EMBL/GenBank/DDBJ whole genome shotgun (WGS) entry which is preliminary data.</text>
</comment>
<gene>
    <name evidence="1" type="ORF">LHCIRMBIA104_01802</name>
</gene>
<dbReference type="EMBL" id="CBUL010000082">
    <property type="protein sequence ID" value="CDI60373.1"/>
    <property type="molecule type" value="Genomic_DNA"/>
</dbReference>
<accession>U6F833</accession>
<dbReference type="HOGENOM" id="CLU_3438310_0_0_9"/>